<dbReference type="PANTHER" id="PTHR14097:SF7">
    <property type="entry name" value="OXIDOREDUCTASE HTATIP2"/>
    <property type="match status" value="1"/>
</dbReference>
<evidence type="ECO:0000313" key="2">
    <source>
        <dbReference type="Proteomes" id="UP000198773"/>
    </source>
</evidence>
<dbReference type="PROSITE" id="PS51257">
    <property type="entry name" value="PROKAR_LIPOPROTEIN"/>
    <property type="match status" value="1"/>
</dbReference>
<evidence type="ECO:0000313" key="1">
    <source>
        <dbReference type="EMBL" id="SEA20776.1"/>
    </source>
</evidence>
<name>A0A1H3ZAJ7_ALKAM</name>
<proteinExistence type="predicted"/>
<dbReference type="PANTHER" id="PTHR14097">
    <property type="entry name" value="OXIDOREDUCTASE HTATIP2"/>
    <property type="match status" value="1"/>
</dbReference>
<dbReference type="Proteomes" id="UP000198773">
    <property type="component" value="Unassembled WGS sequence"/>
</dbReference>
<keyword evidence="2" id="KW-1185">Reference proteome</keyword>
<dbReference type="InterPro" id="IPR036291">
    <property type="entry name" value="NAD(P)-bd_dom_sf"/>
</dbReference>
<dbReference type="EMBL" id="FNRM01000002">
    <property type="protein sequence ID" value="SEA20776.1"/>
    <property type="molecule type" value="Genomic_DNA"/>
</dbReference>
<dbReference type="AlphaFoldDB" id="A0A1H3ZAJ7"/>
<dbReference type="OrthoDB" id="9803892at2"/>
<sequence length="236" mass="25409">MKVILLGATGLTGGHLLTGLLGCDAISRIYAPVRRPLGIEHPKLEAAVCDPTQWPALFPSWQADALLHCLGTTIKKAGSRQTFRAIDYQLPLQAADLAKAQGARFCLCVSAVGADANSGFFYNRVKGELEQSLAELGFQKLLIYRPGLLLGQRDEHRFAEQLASKLMPLLAFVLRGKASRYRAIAGSTVAKAILADLQQLAMHAQTADAATDTAKTEVSLRYFNEMQQLAAGANSA</sequence>
<accession>A0A1H3ZAJ7</accession>
<organism evidence="1 2">
    <name type="scientific">Alkalimonas amylolytica</name>
    <dbReference type="NCBI Taxonomy" id="152573"/>
    <lineage>
        <taxon>Bacteria</taxon>
        <taxon>Pseudomonadati</taxon>
        <taxon>Pseudomonadota</taxon>
        <taxon>Gammaproteobacteria</taxon>
        <taxon>Alkalimonas</taxon>
    </lineage>
</organism>
<dbReference type="RefSeq" id="WP_091339925.1">
    <property type="nucleotide sequence ID" value="NZ_FNRM01000002.1"/>
</dbReference>
<dbReference type="SUPFAM" id="SSF51735">
    <property type="entry name" value="NAD(P)-binding Rossmann-fold domains"/>
    <property type="match status" value="1"/>
</dbReference>
<gene>
    <name evidence="1" type="ORF">SAMN04488051_102102</name>
</gene>
<protein>
    <submittedName>
        <fullName evidence="1">Uncharacterized conserved protein YbjT, contains NAD(P)-binding and DUF2867 domains</fullName>
    </submittedName>
</protein>
<reference evidence="1 2" key="1">
    <citation type="submission" date="2016-10" db="EMBL/GenBank/DDBJ databases">
        <authorList>
            <person name="de Groot N.N."/>
        </authorList>
    </citation>
    <scope>NUCLEOTIDE SEQUENCE [LARGE SCALE GENOMIC DNA]</scope>
    <source>
        <strain evidence="1 2">CGMCC 1.3430</strain>
    </source>
</reference>
<dbReference type="Gene3D" id="3.40.50.720">
    <property type="entry name" value="NAD(P)-binding Rossmann-like Domain"/>
    <property type="match status" value="1"/>
</dbReference>
<dbReference type="STRING" id="152573.SAMN04488051_102102"/>